<evidence type="ECO:0000256" key="1">
    <source>
        <dbReference type="ARBA" id="ARBA00009995"/>
    </source>
</evidence>
<dbReference type="PANTHER" id="PTHR11926:SF1553">
    <property type="entry name" value="GLYCOSYLTRANSFERASE"/>
    <property type="match status" value="1"/>
</dbReference>
<dbReference type="SUPFAM" id="SSF53756">
    <property type="entry name" value="UDP-Glycosyltransferase/glycogen phosphorylase"/>
    <property type="match status" value="1"/>
</dbReference>
<comment type="caution">
    <text evidence="2">The sequence shown here is derived from an EMBL/GenBank/DDBJ whole genome shotgun (WGS) entry which is preliminary data.</text>
</comment>
<dbReference type="AlphaFoldDB" id="A0ABD1WH81"/>
<proteinExistence type="inferred from homology"/>
<evidence type="ECO:0000313" key="3">
    <source>
        <dbReference type="Proteomes" id="UP001604277"/>
    </source>
</evidence>
<dbReference type="Gene3D" id="3.40.50.2000">
    <property type="entry name" value="Glycogen Phosphorylase B"/>
    <property type="match status" value="2"/>
</dbReference>
<dbReference type="PANTHER" id="PTHR11926">
    <property type="entry name" value="GLUCOSYL/GLUCURONOSYL TRANSFERASES"/>
    <property type="match status" value="1"/>
</dbReference>
<gene>
    <name evidence="2" type="ORF">Fot_09683</name>
</gene>
<sequence>MTKLWPVKTIGPTIPSMYLDKRLHDDKEYGLSVFEPITDSCMKWLNKKPTPSVIYVSFGSIAQVGLEQMEELAMGLKMSNKNFLLVGENQKKTNFPRILPRRHLRMD</sequence>
<evidence type="ECO:0000313" key="2">
    <source>
        <dbReference type="EMBL" id="KAL2548153.1"/>
    </source>
</evidence>
<dbReference type="EMBL" id="JBFOLJ010000003">
    <property type="protein sequence ID" value="KAL2548153.1"/>
    <property type="molecule type" value="Genomic_DNA"/>
</dbReference>
<comment type="similarity">
    <text evidence="1">Belongs to the UDP-glycosyltransferase family.</text>
</comment>
<accession>A0ABD1WH81</accession>
<reference evidence="3" key="1">
    <citation type="submission" date="2024-07" db="EMBL/GenBank/DDBJ databases">
        <title>Two chromosome-level genome assemblies of Korean endemic species Abeliophyllum distichum and Forsythia ovata (Oleaceae).</title>
        <authorList>
            <person name="Jang H."/>
        </authorList>
    </citation>
    <scope>NUCLEOTIDE SEQUENCE [LARGE SCALE GENOMIC DNA]</scope>
</reference>
<keyword evidence="3" id="KW-1185">Reference proteome</keyword>
<name>A0ABD1WH81_9LAMI</name>
<dbReference type="Proteomes" id="UP001604277">
    <property type="component" value="Unassembled WGS sequence"/>
</dbReference>
<protein>
    <submittedName>
        <fullName evidence="2">UDP-glycosyltransferase 74D1</fullName>
    </submittedName>
</protein>
<organism evidence="2 3">
    <name type="scientific">Forsythia ovata</name>
    <dbReference type="NCBI Taxonomy" id="205694"/>
    <lineage>
        <taxon>Eukaryota</taxon>
        <taxon>Viridiplantae</taxon>
        <taxon>Streptophyta</taxon>
        <taxon>Embryophyta</taxon>
        <taxon>Tracheophyta</taxon>
        <taxon>Spermatophyta</taxon>
        <taxon>Magnoliopsida</taxon>
        <taxon>eudicotyledons</taxon>
        <taxon>Gunneridae</taxon>
        <taxon>Pentapetalae</taxon>
        <taxon>asterids</taxon>
        <taxon>lamiids</taxon>
        <taxon>Lamiales</taxon>
        <taxon>Oleaceae</taxon>
        <taxon>Forsythieae</taxon>
        <taxon>Forsythia</taxon>
    </lineage>
</organism>